<dbReference type="InterPro" id="IPR036388">
    <property type="entry name" value="WH-like_DNA-bd_sf"/>
</dbReference>
<dbReference type="Pfam" id="PF02870">
    <property type="entry name" value="Methyltransf_1N"/>
    <property type="match status" value="1"/>
</dbReference>
<evidence type="ECO:0000259" key="11">
    <source>
        <dbReference type="Pfam" id="PF02870"/>
    </source>
</evidence>
<dbReference type="InterPro" id="IPR008332">
    <property type="entry name" value="MethylG_MeTrfase_N"/>
</dbReference>
<evidence type="ECO:0000313" key="13">
    <source>
        <dbReference type="Proteomes" id="UP000076715"/>
    </source>
</evidence>
<dbReference type="SUPFAM" id="SSF46767">
    <property type="entry name" value="Methylated DNA-protein cysteine methyltransferase, C-terminal domain"/>
    <property type="match status" value="1"/>
</dbReference>
<dbReference type="EMBL" id="LQRT01000060">
    <property type="protein sequence ID" value="KZS38244.1"/>
    <property type="molecule type" value="Genomic_DNA"/>
</dbReference>
<evidence type="ECO:0000256" key="3">
    <source>
        <dbReference type="ARBA" id="ARBA00022490"/>
    </source>
</evidence>
<proteinExistence type="inferred from homology"/>
<dbReference type="PANTHER" id="PTHR10815:SF13">
    <property type="entry name" value="METHYLATED-DNA--PROTEIN-CYSTEINE METHYLTRANSFERASE"/>
    <property type="match status" value="1"/>
</dbReference>
<dbReference type="InterPro" id="IPR014048">
    <property type="entry name" value="MethylDNA_cys_MeTrfase_DNA-bd"/>
</dbReference>
<reference evidence="12 13" key="1">
    <citation type="submission" date="2016-01" db="EMBL/GenBank/DDBJ databases">
        <title>The draft genome sequence of Aquimarina sp. RZW4-3-2.</title>
        <authorList>
            <person name="Wang Y."/>
        </authorList>
    </citation>
    <scope>NUCLEOTIDE SEQUENCE [LARGE SCALE GENOMIC DNA]</scope>
    <source>
        <strain evidence="12 13">RZW4-3-2</strain>
    </source>
</reference>
<evidence type="ECO:0000256" key="9">
    <source>
        <dbReference type="HAMAP-Rule" id="MF_00772"/>
    </source>
</evidence>
<evidence type="ECO:0000256" key="6">
    <source>
        <dbReference type="ARBA" id="ARBA00022763"/>
    </source>
</evidence>
<keyword evidence="3 9" id="KW-0963">Cytoplasm</keyword>
<evidence type="ECO:0000256" key="5">
    <source>
        <dbReference type="ARBA" id="ARBA00022679"/>
    </source>
</evidence>
<dbReference type="CDD" id="cd06445">
    <property type="entry name" value="ATase"/>
    <property type="match status" value="1"/>
</dbReference>
<dbReference type="InterPro" id="IPR001497">
    <property type="entry name" value="MethylDNA_cys_MeTrfase_AS"/>
</dbReference>
<gene>
    <name evidence="12" type="ORF">AWE51_18670</name>
</gene>
<dbReference type="EC" id="2.1.1.63" evidence="9"/>
<keyword evidence="6 9" id="KW-0227">DNA damage</keyword>
<dbReference type="InterPro" id="IPR036217">
    <property type="entry name" value="MethylDNA_cys_MeTrfase_DNAb"/>
</dbReference>
<sequence>METCIETPLGTAIISGDENGITSVSVTKEPKTKPSQDNIPVYLKEAVLQLKEYFNGERDVFDLKLNPSGTEFQKKVWDELLKIPFGKTVSYLDIAKRLGDPKCIRAAATANGKNPLWIVIPCHRVIGSDGSLTGYAGGLWRKKWLLDHENPVKQQSLF</sequence>
<keyword evidence="4 9" id="KW-0489">Methyltransferase</keyword>
<feature type="domain" description="Methylated-DNA-[protein]-cysteine S-methyltransferase DNA binding" evidence="10">
    <location>
        <begin position="71"/>
        <end position="150"/>
    </location>
</feature>
<dbReference type="Gene3D" id="1.10.10.10">
    <property type="entry name" value="Winged helix-like DNA-binding domain superfamily/Winged helix DNA-binding domain"/>
    <property type="match status" value="1"/>
</dbReference>
<comment type="catalytic activity">
    <reaction evidence="1 9">
        <text>a 4-O-methyl-thymidine in DNA + L-cysteinyl-[protein] = a thymidine in DNA + S-methyl-L-cysteinyl-[protein]</text>
        <dbReference type="Rhea" id="RHEA:53428"/>
        <dbReference type="Rhea" id="RHEA-COMP:10131"/>
        <dbReference type="Rhea" id="RHEA-COMP:10132"/>
        <dbReference type="Rhea" id="RHEA-COMP:13555"/>
        <dbReference type="Rhea" id="RHEA-COMP:13556"/>
        <dbReference type="ChEBI" id="CHEBI:29950"/>
        <dbReference type="ChEBI" id="CHEBI:82612"/>
        <dbReference type="ChEBI" id="CHEBI:137386"/>
        <dbReference type="ChEBI" id="CHEBI:137387"/>
        <dbReference type="EC" id="2.1.1.63"/>
    </reaction>
</comment>
<comment type="function">
    <text evidence="9">Involved in the cellular defense against the biological effects of O6-methylguanine (O6-MeG) and O4-methylthymine (O4-MeT) in DNA. Repairs the methylated nucleobase in DNA by stoichiometrically transferring the methyl group to a cysteine residue in the enzyme. This is a suicide reaction: the enzyme is irreversibly inactivated.</text>
</comment>
<keyword evidence="13" id="KW-1185">Reference proteome</keyword>
<dbReference type="InterPro" id="IPR036631">
    <property type="entry name" value="MGMT_N_sf"/>
</dbReference>
<dbReference type="Pfam" id="PF01035">
    <property type="entry name" value="DNA_binding_1"/>
    <property type="match status" value="1"/>
</dbReference>
<comment type="catalytic activity">
    <reaction evidence="8 9">
        <text>a 6-O-methyl-2'-deoxyguanosine in DNA + L-cysteinyl-[protein] = S-methyl-L-cysteinyl-[protein] + a 2'-deoxyguanosine in DNA</text>
        <dbReference type="Rhea" id="RHEA:24000"/>
        <dbReference type="Rhea" id="RHEA-COMP:10131"/>
        <dbReference type="Rhea" id="RHEA-COMP:10132"/>
        <dbReference type="Rhea" id="RHEA-COMP:11367"/>
        <dbReference type="Rhea" id="RHEA-COMP:11368"/>
        <dbReference type="ChEBI" id="CHEBI:29950"/>
        <dbReference type="ChEBI" id="CHEBI:82612"/>
        <dbReference type="ChEBI" id="CHEBI:85445"/>
        <dbReference type="ChEBI" id="CHEBI:85448"/>
        <dbReference type="EC" id="2.1.1.63"/>
    </reaction>
</comment>
<evidence type="ECO:0000256" key="4">
    <source>
        <dbReference type="ARBA" id="ARBA00022603"/>
    </source>
</evidence>
<evidence type="ECO:0000259" key="10">
    <source>
        <dbReference type="Pfam" id="PF01035"/>
    </source>
</evidence>
<dbReference type="AlphaFoldDB" id="A0A162WQM7"/>
<evidence type="ECO:0000313" key="12">
    <source>
        <dbReference type="EMBL" id="KZS38244.1"/>
    </source>
</evidence>
<evidence type="ECO:0000256" key="1">
    <source>
        <dbReference type="ARBA" id="ARBA00001286"/>
    </source>
</evidence>
<evidence type="ECO:0000256" key="7">
    <source>
        <dbReference type="ARBA" id="ARBA00023204"/>
    </source>
</evidence>
<feature type="domain" description="Methylguanine DNA methyltransferase ribonuclease-like" evidence="11">
    <location>
        <begin position="3"/>
        <end position="66"/>
    </location>
</feature>
<keyword evidence="7 9" id="KW-0234">DNA repair</keyword>
<comment type="miscellaneous">
    <text evidence="9">This enzyme catalyzes only one turnover and therefore is not strictly catalytic. According to one definition, an enzyme is a biocatalyst that acts repeatedly and over many reaction cycles.</text>
</comment>
<dbReference type="Gene3D" id="3.30.160.70">
    <property type="entry name" value="Methylated DNA-protein cysteine methyltransferase domain"/>
    <property type="match status" value="1"/>
</dbReference>
<comment type="subcellular location">
    <subcellularLocation>
        <location evidence="9">Cytoplasm</location>
    </subcellularLocation>
</comment>
<dbReference type="GO" id="GO:0032259">
    <property type="term" value="P:methylation"/>
    <property type="evidence" value="ECO:0007669"/>
    <property type="project" value="UniProtKB-KW"/>
</dbReference>
<name>A0A162WQM7_9FLAO</name>
<dbReference type="GO" id="GO:0003908">
    <property type="term" value="F:methylated-DNA-[protein]-cysteine S-methyltransferase activity"/>
    <property type="evidence" value="ECO:0007669"/>
    <property type="project" value="UniProtKB-UniRule"/>
</dbReference>
<dbReference type="GO" id="GO:0005737">
    <property type="term" value="C:cytoplasm"/>
    <property type="evidence" value="ECO:0007669"/>
    <property type="project" value="UniProtKB-SubCell"/>
</dbReference>
<dbReference type="STRING" id="1642818.AWE51_18670"/>
<evidence type="ECO:0000256" key="2">
    <source>
        <dbReference type="ARBA" id="ARBA00008711"/>
    </source>
</evidence>
<comment type="similarity">
    <text evidence="2 9">Belongs to the MGMT family.</text>
</comment>
<protein>
    <recommendedName>
        <fullName evidence="9">Methylated-DNA--protein-cysteine methyltransferase</fullName>
        <ecNumber evidence="9">2.1.1.63</ecNumber>
    </recommendedName>
    <alternativeName>
        <fullName evidence="9">6-O-methylguanine-DNA methyltransferase</fullName>
        <shortName evidence="9">MGMT</shortName>
    </alternativeName>
    <alternativeName>
        <fullName evidence="9">O-6-methylguanine-DNA-alkyltransferase</fullName>
    </alternativeName>
</protein>
<dbReference type="PROSITE" id="PS00374">
    <property type="entry name" value="MGMT"/>
    <property type="match status" value="1"/>
</dbReference>
<dbReference type="HAMAP" id="MF_00772">
    <property type="entry name" value="OGT"/>
    <property type="match status" value="1"/>
</dbReference>
<keyword evidence="5 9" id="KW-0808">Transferase</keyword>
<dbReference type="GO" id="GO:0006307">
    <property type="term" value="P:DNA alkylation repair"/>
    <property type="evidence" value="ECO:0007669"/>
    <property type="project" value="UniProtKB-UniRule"/>
</dbReference>
<organism evidence="12 13">
    <name type="scientific">Aquimarina aggregata</name>
    <dbReference type="NCBI Taxonomy" id="1642818"/>
    <lineage>
        <taxon>Bacteria</taxon>
        <taxon>Pseudomonadati</taxon>
        <taxon>Bacteroidota</taxon>
        <taxon>Flavobacteriia</taxon>
        <taxon>Flavobacteriales</taxon>
        <taxon>Flavobacteriaceae</taxon>
        <taxon>Aquimarina</taxon>
    </lineage>
</organism>
<feature type="active site" description="Nucleophile; methyl group acceptor" evidence="9">
    <location>
        <position position="122"/>
    </location>
</feature>
<dbReference type="NCBIfam" id="TIGR00589">
    <property type="entry name" value="ogt"/>
    <property type="match status" value="1"/>
</dbReference>
<dbReference type="Proteomes" id="UP000076715">
    <property type="component" value="Unassembled WGS sequence"/>
</dbReference>
<dbReference type="PANTHER" id="PTHR10815">
    <property type="entry name" value="METHYLATED-DNA--PROTEIN-CYSTEINE METHYLTRANSFERASE"/>
    <property type="match status" value="1"/>
</dbReference>
<accession>A0A162WQM7</accession>
<evidence type="ECO:0000256" key="8">
    <source>
        <dbReference type="ARBA" id="ARBA00049348"/>
    </source>
</evidence>
<dbReference type="FunFam" id="1.10.10.10:FF:000214">
    <property type="entry name" value="Methylated-DNA--protein-cysteine methyltransferase"/>
    <property type="match status" value="1"/>
</dbReference>
<dbReference type="InterPro" id="IPR023546">
    <property type="entry name" value="MGMT"/>
</dbReference>
<dbReference type="SUPFAM" id="SSF53155">
    <property type="entry name" value="Methylated DNA-protein cysteine methyltransferase domain"/>
    <property type="match status" value="1"/>
</dbReference>
<comment type="caution">
    <text evidence="12">The sequence shown here is derived from an EMBL/GenBank/DDBJ whole genome shotgun (WGS) entry which is preliminary data.</text>
</comment>